<evidence type="ECO:0000313" key="13">
    <source>
        <dbReference type="RefSeq" id="XP_010923695.1"/>
    </source>
</evidence>
<evidence type="ECO:0000256" key="6">
    <source>
        <dbReference type="ARBA" id="ARBA00022695"/>
    </source>
</evidence>
<dbReference type="Proteomes" id="UP000504607">
    <property type="component" value="Chromosome 6"/>
</dbReference>
<evidence type="ECO:0000256" key="8">
    <source>
        <dbReference type="ARBA" id="ARBA00022801"/>
    </source>
</evidence>
<dbReference type="InterPro" id="IPR036265">
    <property type="entry name" value="HIT-like_sf"/>
</dbReference>
<dbReference type="PANTHER" id="PTHR20884">
    <property type="entry name" value="GDP-D-GLUCOSE PHOSPHORYLASE 1"/>
    <property type="match status" value="1"/>
</dbReference>
<protein>
    <submittedName>
        <fullName evidence="12 13">GDP-L-galactose phosphorylase 1 isoform X1</fullName>
    </submittedName>
</protein>
<evidence type="ECO:0000313" key="12">
    <source>
        <dbReference type="RefSeq" id="XP_010923694.1"/>
    </source>
</evidence>
<comment type="similarity">
    <text evidence="2">Belongs to the GDPGP1 family.</text>
</comment>
<evidence type="ECO:0000313" key="11">
    <source>
        <dbReference type="Proteomes" id="UP000504607"/>
    </source>
</evidence>
<reference evidence="12" key="1">
    <citation type="submission" date="2022-04" db="UniProtKB">
        <authorList>
            <consortium name="RefSeq"/>
        </authorList>
    </citation>
    <scope>IDENTIFICATION</scope>
</reference>
<dbReference type="Pfam" id="PF26216">
    <property type="entry name" value="GDPGP1_C"/>
    <property type="match status" value="1"/>
</dbReference>
<dbReference type="PANTHER" id="PTHR20884:SF9">
    <property type="entry name" value="OS12G0612100 PROTEIN"/>
    <property type="match status" value="1"/>
</dbReference>
<evidence type="ECO:0000256" key="4">
    <source>
        <dbReference type="ARBA" id="ARBA00022658"/>
    </source>
</evidence>
<keyword evidence="6" id="KW-0548">Nucleotidyltransferase</keyword>
<evidence type="ECO:0000259" key="10">
    <source>
        <dbReference type="Pfam" id="PF26217"/>
    </source>
</evidence>
<dbReference type="AlphaFoldDB" id="A0A6I9RBA2"/>
<keyword evidence="11" id="KW-1185">Reference proteome</keyword>
<feature type="domain" description="GDPGP1-like N-terminal" evidence="10">
    <location>
        <begin position="92"/>
        <end position="254"/>
    </location>
</feature>
<dbReference type="GO" id="GO:0005737">
    <property type="term" value="C:cytoplasm"/>
    <property type="evidence" value="ECO:0007669"/>
    <property type="project" value="UniProtKB-SubCell"/>
</dbReference>
<keyword evidence="3" id="KW-0963">Cytoplasm</keyword>
<evidence type="ECO:0000256" key="5">
    <source>
        <dbReference type="ARBA" id="ARBA00022679"/>
    </source>
</evidence>
<gene>
    <name evidence="12 13" type="primary">LOC105046718</name>
</gene>
<keyword evidence="4" id="KW-0344">Guanine-nucleotide releasing factor</keyword>
<accession>A0A6I9RBA2</accession>
<keyword evidence="7" id="KW-0547">Nucleotide-binding</keyword>
<evidence type="ECO:0000256" key="2">
    <source>
        <dbReference type="ARBA" id="ARBA00006451"/>
    </source>
</evidence>
<feature type="domain" description="GDPGP1-like C-terminal" evidence="9">
    <location>
        <begin position="262"/>
        <end position="398"/>
    </location>
</feature>
<comment type="subcellular location">
    <subcellularLocation>
        <location evidence="1">Cytoplasm</location>
    </subcellularLocation>
</comment>
<dbReference type="InterPro" id="IPR026506">
    <property type="entry name" value="GDPGP"/>
</dbReference>
<evidence type="ECO:0000256" key="7">
    <source>
        <dbReference type="ARBA" id="ARBA00022741"/>
    </source>
</evidence>
<dbReference type="GO" id="GO:0006006">
    <property type="term" value="P:glucose metabolic process"/>
    <property type="evidence" value="ECO:0007669"/>
    <property type="project" value="TreeGrafter"/>
</dbReference>
<evidence type="ECO:0000259" key="9">
    <source>
        <dbReference type="Pfam" id="PF26216"/>
    </source>
</evidence>
<dbReference type="Pfam" id="PF26217">
    <property type="entry name" value="GDPGP1_N"/>
    <property type="match status" value="1"/>
</dbReference>
<dbReference type="OrthoDB" id="417175at2759"/>
<dbReference type="RefSeq" id="XP_010923694.1">
    <property type="nucleotide sequence ID" value="XM_010925392.3"/>
</dbReference>
<evidence type="ECO:0000256" key="3">
    <source>
        <dbReference type="ARBA" id="ARBA00022490"/>
    </source>
</evidence>
<name>A0A6I9RBA2_ELAGV</name>
<dbReference type="GO" id="GO:0016787">
    <property type="term" value="F:hydrolase activity"/>
    <property type="evidence" value="ECO:0007669"/>
    <property type="project" value="UniProtKB-KW"/>
</dbReference>
<dbReference type="GO" id="GO:0080048">
    <property type="term" value="F:GDP-D-glucose phosphorylase activity"/>
    <property type="evidence" value="ECO:0007669"/>
    <property type="project" value="InterPro"/>
</dbReference>
<organism evidence="12">
    <name type="scientific">Elaeis guineensis var. tenera</name>
    <name type="common">Oil palm</name>
    <dbReference type="NCBI Taxonomy" id="51953"/>
    <lineage>
        <taxon>Eukaryota</taxon>
        <taxon>Viridiplantae</taxon>
        <taxon>Streptophyta</taxon>
        <taxon>Embryophyta</taxon>
        <taxon>Tracheophyta</taxon>
        <taxon>Spermatophyta</taxon>
        <taxon>Magnoliopsida</taxon>
        <taxon>Liliopsida</taxon>
        <taxon>Arecaceae</taxon>
        <taxon>Arecoideae</taxon>
        <taxon>Cocoseae</taxon>
        <taxon>Elaeidinae</taxon>
        <taxon>Elaeis</taxon>
    </lineage>
</organism>
<dbReference type="InterPro" id="IPR058865">
    <property type="entry name" value="GDPGP1_C"/>
</dbReference>
<keyword evidence="5" id="KW-0808">Transferase</keyword>
<evidence type="ECO:0000256" key="1">
    <source>
        <dbReference type="ARBA" id="ARBA00004496"/>
    </source>
</evidence>
<sequence length="405" mass="45341">MVSVTQVEGECRFLKQNAGSEQSKCNKMPFTGTTTHVYQLGNPAEGNGGHVGFSYTAEDGQSLLDALLLSQVHHLDEYSVYFRTNLLNLSIVTFQWEDHAWKGQLKYDVTACEMKVVGGGKNFIVQLNENWNPNFLTEFENNVLQPLESIKSSYMKTHEQDILFCITQGERESSEIIFSTMVPKDEILVVVNANPVEYGHVFLIPYKIHRLPQSLDKKMFGLITQIAVEVNNCSFRIFFDHSASPCSNQIYFQASYFANPLPVEVLPTVPVYGDVLTTGICICEVADYPLKTLVFTSKNLKALADIVAEICSTLHNHNAAFNLLISDCGTKMFLFPQVHKALMGCHLSAWECGGYFVYDTKSDFDCVSEVEIIKSMASISLDNSSFQALKQLCCNIANRLTFGDE</sequence>
<dbReference type="RefSeq" id="XP_010923695.1">
    <property type="nucleotide sequence ID" value="XM_010925393.3"/>
</dbReference>
<dbReference type="GO" id="GO:0005085">
    <property type="term" value="F:guanyl-nucleotide exchange factor activity"/>
    <property type="evidence" value="ECO:0007669"/>
    <property type="project" value="UniProtKB-KW"/>
</dbReference>
<dbReference type="GO" id="GO:0000166">
    <property type="term" value="F:nucleotide binding"/>
    <property type="evidence" value="ECO:0007669"/>
    <property type="project" value="UniProtKB-KW"/>
</dbReference>
<keyword evidence="8" id="KW-0378">Hydrolase</keyword>
<proteinExistence type="inferred from homology"/>
<dbReference type="InterPro" id="IPR058866">
    <property type="entry name" value="GDPGP1_N"/>
</dbReference>
<dbReference type="SUPFAM" id="SSF54197">
    <property type="entry name" value="HIT-like"/>
    <property type="match status" value="1"/>
</dbReference>